<dbReference type="RefSeq" id="WP_014128605.1">
    <property type="nucleotide sequence ID" value="NC_016077.1"/>
</dbReference>
<keyword evidence="6" id="KW-1185">Reference proteome</keyword>
<dbReference type="AlphaFoldDB" id="G4Q990"/>
<dbReference type="Pfam" id="PF26078">
    <property type="entry name" value="Baseplate_J_M"/>
    <property type="match status" value="1"/>
</dbReference>
<organism evidence="5 6">
    <name type="scientific">Acidaminococcus intestini (strain RyC-MR95)</name>
    <dbReference type="NCBI Taxonomy" id="568816"/>
    <lineage>
        <taxon>Bacteria</taxon>
        <taxon>Bacillati</taxon>
        <taxon>Bacillota</taxon>
        <taxon>Negativicutes</taxon>
        <taxon>Acidaminococcales</taxon>
        <taxon>Acidaminococcaceae</taxon>
        <taxon>Acidaminococcus</taxon>
    </lineage>
</organism>
<dbReference type="PANTHER" id="PTHR37829">
    <property type="entry name" value="PHAGE-LIKE ELEMENT PBSX PROTEIN XKDT"/>
    <property type="match status" value="1"/>
</dbReference>
<protein>
    <submittedName>
        <fullName evidence="5">Uncharacterized protein</fullName>
    </submittedName>
</protein>
<dbReference type="InterPro" id="IPR058531">
    <property type="entry name" value="Baseplate_J_M"/>
</dbReference>
<dbReference type="KEGG" id="ain:Acin_1370"/>
<comment type="similarity">
    <text evidence="1">Belongs to the Mu gp47/PBSX XkdT family.</text>
</comment>
<evidence type="ECO:0000259" key="4">
    <source>
        <dbReference type="Pfam" id="PF26079"/>
    </source>
</evidence>
<dbReference type="PANTHER" id="PTHR37829:SF3">
    <property type="entry name" value="PROTEIN JAYE-RELATED"/>
    <property type="match status" value="1"/>
</dbReference>
<evidence type="ECO:0000259" key="3">
    <source>
        <dbReference type="Pfam" id="PF26078"/>
    </source>
</evidence>
<evidence type="ECO:0000313" key="5">
    <source>
        <dbReference type="EMBL" id="AEQ22592.1"/>
    </source>
</evidence>
<gene>
    <name evidence="5" type="ordered locus">Acin_1370</name>
</gene>
<evidence type="ECO:0000313" key="6">
    <source>
        <dbReference type="Proteomes" id="UP000007093"/>
    </source>
</evidence>
<dbReference type="FunCoup" id="G4Q990">
    <property type="interactions" value="27"/>
</dbReference>
<evidence type="ECO:0000256" key="1">
    <source>
        <dbReference type="ARBA" id="ARBA00038087"/>
    </source>
</evidence>
<dbReference type="HOGENOM" id="CLU_039609_0_0_9"/>
<name>G4Q990_ACIIR</name>
<feature type="domain" description="Baseplate J-like central" evidence="3">
    <location>
        <begin position="184"/>
        <end position="255"/>
    </location>
</feature>
<evidence type="ECO:0000259" key="2">
    <source>
        <dbReference type="Pfam" id="PF04865"/>
    </source>
</evidence>
<feature type="domain" description="Baseplate protein J-like barrel" evidence="2">
    <location>
        <begin position="89"/>
        <end position="163"/>
    </location>
</feature>
<dbReference type="Pfam" id="PF04865">
    <property type="entry name" value="Baseplate_J"/>
    <property type="match status" value="1"/>
</dbReference>
<accession>G4Q990</accession>
<feature type="domain" description="Baseplate J-like C-terminal" evidence="4">
    <location>
        <begin position="260"/>
        <end position="333"/>
    </location>
</feature>
<dbReference type="InterPro" id="IPR058530">
    <property type="entry name" value="Baseplate_J-like_C"/>
</dbReference>
<sequence length="339" mass="36433">MYEAESQETILKRLQKNTGDRVSTYEGTFANDVLASNSIEFYKQEVEREEMYKSAFAETASGDYLTLIAADHGVERKEATAAVGNVLVKGTGTIPVGTLFQTEAGVTFTTTTTTTAVKNEATIPVKCTEAGTVGNVAANTITVIPMSIPGITSVNNPEAMADGFDAESDEDLYDRFHFYVTQPATSGNVNDYIEWASSIPGVGHVKVLPIWKGPGTVKVLVTDANGEPASMNLLNQVIAKIESVRPIGPEVTVVSPSLFDLTIKLTVTNGSGDADYIKTMLNNYFVSRNFNGTTISYAKVGNMILTDEKTGVDDYSGLLINDSNGNISITDDQSKDAWD</sequence>
<dbReference type="InterPro" id="IPR052399">
    <property type="entry name" value="Phage_Baseplate_Assmbl_Protein"/>
</dbReference>
<proteinExistence type="inferred from homology"/>
<dbReference type="InterPro" id="IPR006949">
    <property type="entry name" value="Barrel_Baseplate_J-like"/>
</dbReference>
<dbReference type="Proteomes" id="UP000007093">
    <property type="component" value="Chromosome"/>
</dbReference>
<dbReference type="eggNOG" id="COG3299">
    <property type="taxonomic scope" value="Bacteria"/>
</dbReference>
<dbReference type="Pfam" id="PF26079">
    <property type="entry name" value="Baseplate_J_C"/>
    <property type="match status" value="1"/>
</dbReference>
<dbReference type="STRING" id="568816.Acin_1370"/>
<dbReference type="EMBL" id="CP003058">
    <property type="protein sequence ID" value="AEQ22592.1"/>
    <property type="molecule type" value="Genomic_DNA"/>
</dbReference>
<dbReference type="PATRIC" id="fig|568816.4.peg.1326"/>
<dbReference type="InParanoid" id="G4Q990"/>
<reference evidence="5 6" key="1">
    <citation type="journal article" date="2011" name="J. Bacteriol.">
        <title>Complete genome sequence of Acidaminococcus intestini RYC-MR95, a Gram-negative bacterium from the phylum Firmicutes.</title>
        <authorList>
            <person name="D'Auria G."/>
            <person name="Galan J.C."/>
            <person name="Rodriguez-Alcayna M."/>
            <person name="Moya A."/>
            <person name="Baquero F."/>
            <person name="Latorre A."/>
        </authorList>
    </citation>
    <scope>NUCLEOTIDE SEQUENCE [LARGE SCALE GENOMIC DNA]</scope>
    <source>
        <strain evidence="5 6">RyC-MR95</strain>
    </source>
</reference>